<evidence type="ECO:0000259" key="5">
    <source>
        <dbReference type="SMART" id="SM00922"/>
    </source>
</evidence>
<organism evidence="6 7">
    <name type="scientific">Neogemmobacter tilapiae</name>
    <dbReference type="NCBI Taxonomy" id="875041"/>
    <lineage>
        <taxon>Bacteria</taxon>
        <taxon>Pseudomonadati</taxon>
        <taxon>Pseudomonadota</taxon>
        <taxon>Alphaproteobacteria</taxon>
        <taxon>Rhodobacterales</taxon>
        <taxon>Paracoccaceae</taxon>
        <taxon>Neogemmobacter</taxon>
    </lineage>
</organism>
<gene>
    <name evidence="6" type="ORF">GCM10007315_24930</name>
</gene>
<dbReference type="PANTHER" id="PTHR48080:SF3">
    <property type="entry name" value="ENOLASE SUPERFAMILY MEMBER DDB_G0284701"/>
    <property type="match status" value="1"/>
</dbReference>
<dbReference type="Proteomes" id="UP000638981">
    <property type="component" value="Unassembled WGS sequence"/>
</dbReference>
<dbReference type="Gene3D" id="3.20.20.120">
    <property type="entry name" value="Enolase-like C-terminal domain"/>
    <property type="match status" value="1"/>
</dbReference>
<dbReference type="GO" id="GO:0016855">
    <property type="term" value="F:racemase and epimerase activity, acting on amino acids and derivatives"/>
    <property type="evidence" value="ECO:0007669"/>
    <property type="project" value="InterPro"/>
</dbReference>
<feature type="domain" description="Mandelate racemase/muconate lactonizing enzyme C-terminal" evidence="5">
    <location>
        <begin position="143"/>
        <end position="238"/>
    </location>
</feature>
<evidence type="ECO:0000313" key="6">
    <source>
        <dbReference type="EMBL" id="GHC60048.1"/>
    </source>
</evidence>
<dbReference type="PANTHER" id="PTHR48080">
    <property type="entry name" value="D-GALACTONATE DEHYDRATASE-RELATED"/>
    <property type="match status" value="1"/>
</dbReference>
<dbReference type="GO" id="GO:0046872">
    <property type="term" value="F:metal ion binding"/>
    <property type="evidence" value="ECO:0007669"/>
    <property type="project" value="UniProtKB-KW"/>
</dbReference>
<dbReference type="Pfam" id="PF02746">
    <property type="entry name" value="MR_MLE_N"/>
    <property type="match status" value="1"/>
</dbReference>
<dbReference type="InterPro" id="IPR029065">
    <property type="entry name" value="Enolase_C-like"/>
</dbReference>
<dbReference type="SMART" id="SM00922">
    <property type="entry name" value="MR_MLE"/>
    <property type="match status" value="1"/>
</dbReference>
<dbReference type="InterPro" id="IPR029017">
    <property type="entry name" value="Enolase-like_N"/>
</dbReference>
<keyword evidence="3" id="KW-0479">Metal-binding</keyword>
<dbReference type="GO" id="GO:0006579">
    <property type="term" value="P:amino-acid betaine catabolic process"/>
    <property type="evidence" value="ECO:0007669"/>
    <property type="project" value="InterPro"/>
</dbReference>
<dbReference type="InterPro" id="IPR013341">
    <property type="entry name" value="Mandelate_racemase_N_dom"/>
</dbReference>
<reference evidence="6" key="1">
    <citation type="journal article" date="2014" name="Int. J. Syst. Evol. Microbiol.">
        <title>Complete genome sequence of Corynebacterium casei LMG S-19264T (=DSM 44701T), isolated from a smear-ripened cheese.</title>
        <authorList>
            <consortium name="US DOE Joint Genome Institute (JGI-PGF)"/>
            <person name="Walter F."/>
            <person name="Albersmeier A."/>
            <person name="Kalinowski J."/>
            <person name="Ruckert C."/>
        </authorList>
    </citation>
    <scope>NUCLEOTIDE SEQUENCE</scope>
    <source>
        <strain evidence="6">KCTC 23310</strain>
    </source>
</reference>
<accession>A0A918TWN7</accession>
<dbReference type="EMBL" id="BMYJ01000007">
    <property type="protein sequence ID" value="GHC60048.1"/>
    <property type="molecule type" value="Genomic_DNA"/>
</dbReference>
<dbReference type="AlphaFoldDB" id="A0A918TWN7"/>
<dbReference type="Gene3D" id="3.30.390.10">
    <property type="entry name" value="Enolase-like, N-terminal domain"/>
    <property type="match status" value="1"/>
</dbReference>
<comment type="similarity">
    <text evidence="2">Belongs to the mandelate racemase/muconate lactonizing enzyme family.</text>
</comment>
<sequence length="369" mass="39492">MKITEIHVYSHQLPVKNGPYVIASSKVSSLDSTLVKIVTDTGLVGWGETCPVGPTYQPQHALGARAALAEMAQGLIGANPLHPLALRRRMDGLLNGHRYAKAAVDIAAYDLMGKHFGVRVADLLGGAVTERVPSYYATGVGEPDDIARMAAEKIAEGYPRLQIKIGGRPVEIDIEVLRRVWEKARGTGVRLAADGNRNLPTRDVLRLSRECPDIPFVLEQPCNSIEEIAAIRGQLHHGIYLDENGEDLATVIRVAGQGLVDGFGMKVTRIGGLHAMATFRDICEARILPHTCDDAWGGDIIAAACTQIGATVQPRLMEGVWLAQPYIDGHYDTQNGVKIEGGHIALPKGPGLGVVPDDGIFGAPVASFG</sequence>
<dbReference type="Pfam" id="PF13378">
    <property type="entry name" value="MR_MLE_C"/>
    <property type="match status" value="1"/>
</dbReference>
<evidence type="ECO:0000256" key="3">
    <source>
        <dbReference type="ARBA" id="ARBA00022723"/>
    </source>
</evidence>
<keyword evidence="4" id="KW-0460">Magnesium</keyword>
<comment type="caution">
    <text evidence="6">The sequence shown here is derived from an EMBL/GenBank/DDBJ whole genome shotgun (WGS) entry which is preliminary data.</text>
</comment>
<dbReference type="SUPFAM" id="SSF51604">
    <property type="entry name" value="Enolase C-terminal domain-like"/>
    <property type="match status" value="1"/>
</dbReference>
<reference evidence="6" key="2">
    <citation type="submission" date="2020-09" db="EMBL/GenBank/DDBJ databases">
        <authorList>
            <person name="Sun Q."/>
            <person name="Kim S."/>
        </authorList>
    </citation>
    <scope>NUCLEOTIDE SEQUENCE</scope>
    <source>
        <strain evidence="6">KCTC 23310</strain>
    </source>
</reference>
<protein>
    <submittedName>
        <fullName evidence="6">Mandelate racemase</fullName>
    </submittedName>
</protein>
<evidence type="ECO:0000256" key="1">
    <source>
        <dbReference type="ARBA" id="ARBA00001946"/>
    </source>
</evidence>
<evidence type="ECO:0000313" key="7">
    <source>
        <dbReference type="Proteomes" id="UP000638981"/>
    </source>
</evidence>
<dbReference type="InterPro" id="IPR034622">
    <property type="entry name" value="4R-hPro_betaine_2-epimerase"/>
</dbReference>
<dbReference type="RefSeq" id="WP_189412008.1">
    <property type="nucleotide sequence ID" value="NZ_BMYJ01000007.1"/>
</dbReference>
<proteinExistence type="inferred from homology"/>
<keyword evidence="7" id="KW-1185">Reference proteome</keyword>
<dbReference type="SUPFAM" id="SSF54826">
    <property type="entry name" value="Enolase N-terminal domain-like"/>
    <property type="match status" value="1"/>
</dbReference>
<dbReference type="InterPro" id="IPR034593">
    <property type="entry name" value="DgoD-like"/>
</dbReference>
<evidence type="ECO:0000256" key="4">
    <source>
        <dbReference type="ARBA" id="ARBA00022842"/>
    </source>
</evidence>
<comment type="cofactor">
    <cofactor evidence="1">
        <name>Mg(2+)</name>
        <dbReference type="ChEBI" id="CHEBI:18420"/>
    </cofactor>
</comment>
<dbReference type="FunFam" id="3.30.390.10:FF:000009">
    <property type="entry name" value="Hydrophobic dipeptide epimerase"/>
    <property type="match status" value="1"/>
</dbReference>
<dbReference type="SFLD" id="SFLDG00180">
    <property type="entry name" value="muconate_cycloisomerase"/>
    <property type="match status" value="1"/>
</dbReference>
<dbReference type="InterPro" id="IPR013342">
    <property type="entry name" value="Mandelate_racemase_C"/>
</dbReference>
<evidence type="ECO:0000256" key="2">
    <source>
        <dbReference type="ARBA" id="ARBA00008031"/>
    </source>
</evidence>
<name>A0A918TWN7_9RHOB</name>
<dbReference type="SFLD" id="SFLDS00001">
    <property type="entry name" value="Enolase"/>
    <property type="match status" value="1"/>
</dbReference>
<dbReference type="SFLD" id="SFLDF00556">
    <property type="entry name" value="4R-hydroxyproline_betaine_2-ep"/>
    <property type="match status" value="1"/>
</dbReference>
<dbReference type="InterPro" id="IPR036849">
    <property type="entry name" value="Enolase-like_C_sf"/>
</dbReference>